<proteinExistence type="predicted"/>
<keyword evidence="4" id="KW-1185">Reference proteome</keyword>
<organism evidence="3 4">
    <name type="scientific">Linnemannia elongata AG-77</name>
    <dbReference type="NCBI Taxonomy" id="1314771"/>
    <lineage>
        <taxon>Eukaryota</taxon>
        <taxon>Fungi</taxon>
        <taxon>Fungi incertae sedis</taxon>
        <taxon>Mucoromycota</taxon>
        <taxon>Mortierellomycotina</taxon>
        <taxon>Mortierellomycetes</taxon>
        <taxon>Mortierellales</taxon>
        <taxon>Mortierellaceae</taxon>
        <taxon>Linnemannia</taxon>
    </lineage>
</organism>
<dbReference type="AlphaFoldDB" id="A0A197K4U0"/>
<evidence type="ECO:0000313" key="4">
    <source>
        <dbReference type="Proteomes" id="UP000078512"/>
    </source>
</evidence>
<evidence type="ECO:0000256" key="1">
    <source>
        <dbReference type="SAM" id="Phobius"/>
    </source>
</evidence>
<dbReference type="Proteomes" id="UP000078512">
    <property type="component" value="Unassembled WGS sequence"/>
</dbReference>
<evidence type="ECO:0000313" key="3">
    <source>
        <dbReference type="EMBL" id="OAQ31479.1"/>
    </source>
</evidence>
<reference evidence="3 4" key="1">
    <citation type="submission" date="2016-05" db="EMBL/GenBank/DDBJ databases">
        <title>Genome sequencing reveals origins of a unique bacterial endosymbiosis in the earliest lineages of terrestrial Fungi.</title>
        <authorList>
            <consortium name="DOE Joint Genome Institute"/>
            <person name="Uehling J."/>
            <person name="Gryganskyi A."/>
            <person name="Hameed K."/>
            <person name="Tschaplinski T."/>
            <person name="Misztal P."/>
            <person name="Wu S."/>
            <person name="Desiro A."/>
            <person name="Vande Pol N."/>
            <person name="Du Z.-Y."/>
            <person name="Zienkiewicz A."/>
            <person name="Zienkiewicz K."/>
            <person name="Morin E."/>
            <person name="Tisserant E."/>
            <person name="Splivallo R."/>
            <person name="Hainaut M."/>
            <person name="Henrissat B."/>
            <person name="Ohm R."/>
            <person name="Kuo A."/>
            <person name="Yan J."/>
            <person name="Lipzen A."/>
            <person name="Nolan M."/>
            <person name="Labutti K."/>
            <person name="Barry K."/>
            <person name="Goldstein A."/>
            <person name="Labbe J."/>
            <person name="Schadt C."/>
            <person name="Tuskan G."/>
            <person name="Grigoriev I."/>
            <person name="Martin F."/>
            <person name="Vilgalys R."/>
            <person name="Bonito G."/>
        </authorList>
    </citation>
    <scope>NUCLEOTIDE SEQUENCE [LARGE SCALE GENOMIC DNA]</scope>
    <source>
        <strain evidence="3 4">AG-77</strain>
    </source>
</reference>
<evidence type="ECO:0008006" key="5">
    <source>
        <dbReference type="Google" id="ProtNLM"/>
    </source>
</evidence>
<feature type="signal peptide" evidence="2">
    <location>
        <begin position="1"/>
        <end position="22"/>
    </location>
</feature>
<evidence type="ECO:0000256" key="2">
    <source>
        <dbReference type="SAM" id="SignalP"/>
    </source>
</evidence>
<gene>
    <name evidence="3" type="ORF">K457DRAFT_360573</name>
</gene>
<dbReference type="EMBL" id="KV442029">
    <property type="protein sequence ID" value="OAQ31479.1"/>
    <property type="molecule type" value="Genomic_DNA"/>
</dbReference>
<keyword evidence="1" id="KW-1133">Transmembrane helix</keyword>
<sequence length="120" mass="13893">MILCALLFLVFIFSLFSVLTLSLSHSLTRTHVTKLAHSLHCHFLAYLFSRLSVHCIHFSLFPSDNCNIGKKMKKCIWFLTIDDGNDTTSRFFFFVFLCFPSHTLSLFLHRFVCMGHSPIN</sequence>
<keyword evidence="1" id="KW-0472">Membrane</keyword>
<feature type="transmembrane region" description="Helical" evidence="1">
    <location>
        <begin position="91"/>
        <end position="112"/>
    </location>
</feature>
<keyword evidence="2" id="KW-0732">Signal</keyword>
<accession>A0A197K4U0</accession>
<keyword evidence="1" id="KW-0812">Transmembrane</keyword>
<name>A0A197K4U0_9FUNG</name>
<feature type="chain" id="PRO_5008276572" description="Secreted protein" evidence="2">
    <location>
        <begin position="23"/>
        <end position="120"/>
    </location>
</feature>
<protein>
    <recommendedName>
        <fullName evidence="5">Secreted protein</fullName>
    </recommendedName>
</protein>